<dbReference type="SUPFAM" id="SSF51182">
    <property type="entry name" value="RmlC-like cupins"/>
    <property type="match status" value="1"/>
</dbReference>
<dbReference type="OrthoDB" id="337757at2"/>
<gene>
    <name evidence="1" type="ORF">EHQ24_00315</name>
</gene>
<proteinExistence type="predicted"/>
<dbReference type="InterPro" id="IPR011051">
    <property type="entry name" value="RmlC_Cupin_sf"/>
</dbReference>
<accession>A0A4R9IGZ3</accession>
<dbReference type="Proteomes" id="UP000298009">
    <property type="component" value="Unassembled WGS sequence"/>
</dbReference>
<name>A0A4R9IGZ3_9LEPT</name>
<keyword evidence="2" id="KW-1185">Reference proteome</keyword>
<dbReference type="InterPro" id="IPR014710">
    <property type="entry name" value="RmlC-like_jellyroll"/>
</dbReference>
<evidence type="ECO:0000313" key="1">
    <source>
        <dbReference type="EMBL" id="TGK87698.1"/>
    </source>
</evidence>
<dbReference type="Gene3D" id="2.60.120.10">
    <property type="entry name" value="Jelly Rolls"/>
    <property type="match status" value="1"/>
</dbReference>
<organism evidence="1 2">
    <name type="scientific">Leptospira noumeaensis</name>
    <dbReference type="NCBI Taxonomy" id="2484964"/>
    <lineage>
        <taxon>Bacteria</taxon>
        <taxon>Pseudomonadati</taxon>
        <taxon>Spirochaetota</taxon>
        <taxon>Spirochaetia</taxon>
        <taxon>Leptospirales</taxon>
        <taxon>Leptospiraceae</taxon>
        <taxon>Leptospira</taxon>
    </lineage>
</organism>
<sequence length="147" mass="16254">MLKIFIYCFVLGVTYLSCKPSTTLDSKTLVGNPEIKSISLSTFISSTKPATEMDNVETSIANLGSFSSSIAVAKSRTVFKENKNKFTVPRAIYILSGSGKIHFDDAVLPINKEDWVHFPPANAIDIEPTPGKVLKFIIFQGYWTNNQ</sequence>
<dbReference type="EMBL" id="RQFK01000007">
    <property type="protein sequence ID" value="TGK87698.1"/>
    <property type="molecule type" value="Genomic_DNA"/>
</dbReference>
<protein>
    <recommendedName>
        <fullName evidence="3">Cupin domain-containing protein</fullName>
    </recommendedName>
</protein>
<reference evidence="1" key="1">
    <citation type="journal article" date="2019" name="PLoS Negl. Trop. Dis.">
        <title>Revisiting the worldwide diversity of Leptospira species in the environment.</title>
        <authorList>
            <person name="Vincent A.T."/>
            <person name="Schiettekatte O."/>
            <person name="Bourhy P."/>
            <person name="Veyrier F.J."/>
            <person name="Picardeau M."/>
        </authorList>
    </citation>
    <scope>NUCLEOTIDE SEQUENCE [LARGE SCALE GENOMIC DNA]</scope>
    <source>
        <strain evidence="1">201800287</strain>
    </source>
</reference>
<dbReference type="AlphaFoldDB" id="A0A4R9IGZ3"/>
<evidence type="ECO:0008006" key="3">
    <source>
        <dbReference type="Google" id="ProtNLM"/>
    </source>
</evidence>
<evidence type="ECO:0000313" key="2">
    <source>
        <dbReference type="Proteomes" id="UP000298009"/>
    </source>
</evidence>
<dbReference type="RefSeq" id="WP_135599729.1">
    <property type="nucleotide sequence ID" value="NZ_RQFK01000007.1"/>
</dbReference>
<comment type="caution">
    <text evidence="1">The sequence shown here is derived from an EMBL/GenBank/DDBJ whole genome shotgun (WGS) entry which is preliminary data.</text>
</comment>